<dbReference type="InterPro" id="IPR036322">
    <property type="entry name" value="WD40_repeat_dom_sf"/>
</dbReference>
<dbReference type="AlphaFoldDB" id="A0A9P5P4U4"/>
<dbReference type="Gene3D" id="2.130.10.10">
    <property type="entry name" value="YVTN repeat-like/Quinoprotein amine dehydrogenase"/>
    <property type="match status" value="1"/>
</dbReference>
<dbReference type="SUPFAM" id="SSF50978">
    <property type="entry name" value="WD40 repeat-like"/>
    <property type="match status" value="1"/>
</dbReference>
<protein>
    <recommendedName>
        <fullName evidence="3">WD40 repeat-like protein</fullName>
    </recommendedName>
</protein>
<comment type="caution">
    <text evidence="1">The sequence shown here is derived from an EMBL/GenBank/DDBJ whole genome shotgun (WGS) entry which is preliminary data.</text>
</comment>
<evidence type="ECO:0000313" key="1">
    <source>
        <dbReference type="EMBL" id="KAF8914109.1"/>
    </source>
</evidence>
<dbReference type="InterPro" id="IPR015943">
    <property type="entry name" value="WD40/YVTN_repeat-like_dom_sf"/>
</dbReference>
<keyword evidence="2" id="KW-1185">Reference proteome</keyword>
<proteinExistence type="predicted"/>
<dbReference type="OrthoDB" id="1897642at2759"/>
<evidence type="ECO:0008006" key="3">
    <source>
        <dbReference type="Google" id="ProtNLM"/>
    </source>
</evidence>
<sequence>MLSNTEYGSLSRPIVVDDDELGTAFAPENVVDSLNLSPSRKLQHPTPAKRLIGSPVIFSNGVGGNYVSDSHIFHSRANNAFPSMGTLLGQNSQHAVAIVQNRGLPPRHRRTTNLRFTEREPGLRSSDVLHLVPDSVAAEMHISFPEHGDRPRVSDCPRSMSQSRAVSACSSASQNRVSSLHHKTSNLSVDYSVNQHHQQVGGSTQKLDLADLEDDDDPFRYLKKDIYSDHEESDSDASVLSSPKHVPTPMLAKVGCLSPDAIAERRGFHLSKAFELGTQKFGEHEQRRMDDTKIGQSKVVLFPDAIHPSRRSSRADLPEKQVLTLPKVPYNRPRRILLPKSSVDLPILTVTMRADVQFFDALKRHRISRFSIPNNSTYRHVVDAIVIGDTAIISYGDGPHQASLVHFKSQEEGHTPFLTDMTHDAHKLSLDAVAAKGKRAVSCITARGIKKNTLQFFTGGYDKTIKLWSIGKPDLVSSSETLTKLTTIPEALAFRDKSLIIGTSRKILTIDLTHLSSIPVSAQLSSSVCQIHVHNQAPNLTILEVNSLDFQVHIFDDRIRHGFDRVADCYFGARQTRSVAKCNRGDTNFSLFVKGYDDGTVRLWDYRNPKKPLLTRQFQGIGNVVHTVFKGPNVLCYGENNLSFLDTTR</sequence>
<dbReference type="Proteomes" id="UP000724874">
    <property type="component" value="Unassembled WGS sequence"/>
</dbReference>
<gene>
    <name evidence="1" type="ORF">CPB84DRAFT_57730</name>
</gene>
<reference evidence="1" key="1">
    <citation type="submission" date="2020-11" db="EMBL/GenBank/DDBJ databases">
        <authorList>
            <consortium name="DOE Joint Genome Institute"/>
            <person name="Ahrendt S."/>
            <person name="Riley R."/>
            <person name="Andreopoulos W."/>
            <person name="LaButti K."/>
            <person name="Pangilinan J."/>
            <person name="Ruiz-duenas F.J."/>
            <person name="Barrasa J.M."/>
            <person name="Sanchez-Garcia M."/>
            <person name="Camarero S."/>
            <person name="Miyauchi S."/>
            <person name="Serrano A."/>
            <person name="Linde D."/>
            <person name="Babiker R."/>
            <person name="Drula E."/>
            <person name="Ayuso-Fernandez I."/>
            <person name="Pacheco R."/>
            <person name="Padilla G."/>
            <person name="Ferreira P."/>
            <person name="Barriuso J."/>
            <person name="Kellner H."/>
            <person name="Castanera R."/>
            <person name="Alfaro M."/>
            <person name="Ramirez L."/>
            <person name="Pisabarro A.G."/>
            <person name="Kuo A."/>
            <person name="Tritt A."/>
            <person name="Lipzen A."/>
            <person name="He G."/>
            <person name="Yan M."/>
            <person name="Ng V."/>
            <person name="Cullen D."/>
            <person name="Martin F."/>
            <person name="Rosso M.-N."/>
            <person name="Henrissat B."/>
            <person name="Hibbett D."/>
            <person name="Martinez A.T."/>
            <person name="Grigoriev I.V."/>
        </authorList>
    </citation>
    <scope>NUCLEOTIDE SEQUENCE</scope>
    <source>
        <strain evidence="1">AH 44721</strain>
    </source>
</reference>
<name>A0A9P5P4U4_GYMJU</name>
<organism evidence="1 2">
    <name type="scientific">Gymnopilus junonius</name>
    <name type="common">Spectacular rustgill mushroom</name>
    <name type="synonym">Gymnopilus spectabilis subsp. junonius</name>
    <dbReference type="NCBI Taxonomy" id="109634"/>
    <lineage>
        <taxon>Eukaryota</taxon>
        <taxon>Fungi</taxon>
        <taxon>Dikarya</taxon>
        <taxon>Basidiomycota</taxon>
        <taxon>Agaricomycotina</taxon>
        <taxon>Agaricomycetes</taxon>
        <taxon>Agaricomycetidae</taxon>
        <taxon>Agaricales</taxon>
        <taxon>Agaricineae</taxon>
        <taxon>Hymenogastraceae</taxon>
        <taxon>Gymnopilus</taxon>
    </lineage>
</organism>
<dbReference type="EMBL" id="JADNYJ010000001">
    <property type="protein sequence ID" value="KAF8914109.1"/>
    <property type="molecule type" value="Genomic_DNA"/>
</dbReference>
<evidence type="ECO:0000313" key="2">
    <source>
        <dbReference type="Proteomes" id="UP000724874"/>
    </source>
</evidence>
<accession>A0A9P5P4U4</accession>